<accession>A0AAD7FSF1</accession>
<sequence>MTTPQNPVRIMGIFKCPVATSMETFTQKLETLMEAVVALPCGKNISKYELCVPNRGLDAHLERLGMPSPQGTIVVTAEFPTVENLDALFVAPEIITLVEGAKGDIDMHIESCTFAYDKISKIGN</sequence>
<keyword evidence="2" id="KW-1185">Reference proteome</keyword>
<evidence type="ECO:0000313" key="1">
    <source>
        <dbReference type="EMBL" id="KAJ7640218.1"/>
    </source>
</evidence>
<dbReference type="EMBL" id="JARKIE010000431">
    <property type="protein sequence ID" value="KAJ7640218.1"/>
    <property type="molecule type" value="Genomic_DNA"/>
</dbReference>
<name>A0AAD7FSF1_MYCRO</name>
<reference evidence="1" key="1">
    <citation type="submission" date="2023-03" db="EMBL/GenBank/DDBJ databases">
        <title>Massive genome expansion in bonnet fungi (Mycena s.s.) driven by repeated elements and novel gene families across ecological guilds.</title>
        <authorList>
            <consortium name="Lawrence Berkeley National Laboratory"/>
            <person name="Harder C.B."/>
            <person name="Miyauchi S."/>
            <person name="Viragh M."/>
            <person name="Kuo A."/>
            <person name="Thoen E."/>
            <person name="Andreopoulos B."/>
            <person name="Lu D."/>
            <person name="Skrede I."/>
            <person name="Drula E."/>
            <person name="Henrissat B."/>
            <person name="Morin E."/>
            <person name="Kohler A."/>
            <person name="Barry K."/>
            <person name="LaButti K."/>
            <person name="Morin E."/>
            <person name="Salamov A."/>
            <person name="Lipzen A."/>
            <person name="Mereny Z."/>
            <person name="Hegedus B."/>
            <person name="Baldrian P."/>
            <person name="Stursova M."/>
            <person name="Weitz H."/>
            <person name="Taylor A."/>
            <person name="Grigoriev I.V."/>
            <person name="Nagy L.G."/>
            <person name="Martin F."/>
            <person name="Kauserud H."/>
        </authorList>
    </citation>
    <scope>NUCLEOTIDE SEQUENCE</scope>
    <source>
        <strain evidence="1">CBHHK067</strain>
    </source>
</reference>
<evidence type="ECO:0000313" key="2">
    <source>
        <dbReference type="Proteomes" id="UP001221757"/>
    </source>
</evidence>
<proteinExistence type="predicted"/>
<protein>
    <submittedName>
        <fullName evidence="1">Uncharacterized protein</fullName>
    </submittedName>
</protein>
<gene>
    <name evidence="1" type="ORF">B0H17DRAFT_1216637</name>
</gene>
<organism evidence="1 2">
    <name type="scientific">Mycena rosella</name>
    <name type="common">Pink bonnet</name>
    <name type="synonym">Agaricus rosellus</name>
    <dbReference type="NCBI Taxonomy" id="1033263"/>
    <lineage>
        <taxon>Eukaryota</taxon>
        <taxon>Fungi</taxon>
        <taxon>Dikarya</taxon>
        <taxon>Basidiomycota</taxon>
        <taxon>Agaricomycotina</taxon>
        <taxon>Agaricomycetes</taxon>
        <taxon>Agaricomycetidae</taxon>
        <taxon>Agaricales</taxon>
        <taxon>Marasmiineae</taxon>
        <taxon>Mycenaceae</taxon>
        <taxon>Mycena</taxon>
    </lineage>
</organism>
<dbReference type="Proteomes" id="UP001221757">
    <property type="component" value="Unassembled WGS sequence"/>
</dbReference>
<comment type="caution">
    <text evidence="1">The sequence shown here is derived from an EMBL/GenBank/DDBJ whole genome shotgun (WGS) entry which is preliminary data.</text>
</comment>
<dbReference type="AlphaFoldDB" id="A0AAD7FSF1"/>